<keyword evidence="2" id="KW-1185">Reference proteome</keyword>
<accession>A0A8K1G2X4</accession>
<dbReference type="Proteomes" id="UP000796761">
    <property type="component" value="Unassembled WGS sequence"/>
</dbReference>
<reference evidence="1" key="1">
    <citation type="submission" date="2019-04" db="EMBL/GenBank/DDBJ databases">
        <title>Genome assembly of Zosterops borbonicus 15179.</title>
        <authorList>
            <person name="Leroy T."/>
            <person name="Anselmetti Y."/>
            <person name="Tilak M.-K."/>
            <person name="Nabholz B."/>
        </authorList>
    </citation>
    <scope>NUCLEOTIDE SEQUENCE</scope>
    <source>
        <strain evidence="1">HGM_15179</strain>
        <tissue evidence="1">Muscle</tissue>
    </source>
</reference>
<dbReference type="AlphaFoldDB" id="A0A8K1G2X4"/>
<proteinExistence type="predicted"/>
<evidence type="ECO:0000313" key="2">
    <source>
        <dbReference type="Proteomes" id="UP000796761"/>
    </source>
</evidence>
<gene>
    <name evidence="1" type="ORF">HGM15179_016450</name>
</gene>
<evidence type="ECO:0000313" key="1">
    <source>
        <dbReference type="EMBL" id="TRZ10657.1"/>
    </source>
</evidence>
<sequence length="174" mass="19172">MFVESQRTGVHLHENGVQEQWDWSQWTEPRLPVQTGLSIPESSTSMRYESAKKPPAEMGYEELQAIYGANGFGAIMSQPALAPQQEGDRCEILKSQIIECSVSTGAELTVASSEIRFYQALVSDLSKALSGGEYQEKSTGNCTKPHKTATPSVSKTETSIVLKCKNLQNNEEKK</sequence>
<protein>
    <submittedName>
        <fullName evidence="1">Uncharacterized protein</fullName>
    </submittedName>
</protein>
<organism evidence="1 2">
    <name type="scientific">Zosterops borbonicus</name>
    <dbReference type="NCBI Taxonomy" id="364589"/>
    <lineage>
        <taxon>Eukaryota</taxon>
        <taxon>Metazoa</taxon>
        <taxon>Chordata</taxon>
        <taxon>Craniata</taxon>
        <taxon>Vertebrata</taxon>
        <taxon>Euteleostomi</taxon>
        <taxon>Archelosauria</taxon>
        <taxon>Archosauria</taxon>
        <taxon>Dinosauria</taxon>
        <taxon>Saurischia</taxon>
        <taxon>Theropoda</taxon>
        <taxon>Coelurosauria</taxon>
        <taxon>Aves</taxon>
        <taxon>Neognathae</taxon>
        <taxon>Neoaves</taxon>
        <taxon>Telluraves</taxon>
        <taxon>Australaves</taxon>
        <taxon>Passeriformes</taxon>
        <taxon>Sylvioidea</taxon>
        <taxon>Zosteropidae</taxon>
        <taxon>Zosterops</taxon>
    </lineage>
</organism>
<dbReference type="EMBL" id="SWJQ01000821">
    <property type="protein sequence ID" value="TRZ10657.1"/>
    <property type="molecule type" value="Genomic_DNA"/>
</dbReference>
<name>A0A8K1G2X4_9PASS</name>
<comment type="caution">
    <text evidence="1">The sequence shown here is derived from an EMBL/GenBank/DDBJ whole genome shotgun (WGS) entry which is preliminary data.</text>
</comment>